<feature type="compositionally biased region" description="Basic and acidic residues" evidence="5">
    <location>
        <begin position="149"/>
        <end position="161"/>
    </location>
</feature>
<reference evidence="7" key="2">
    <citation type="submission" date="2022-07" db="EMBL/GenBank/DDBJ databases">
        <authorList>
            <person name="Goncalves M.F.M."/>
            <person name="Hilario S."/>
            <person name="Van De Peer Y."/>
            <person name="Esteves A.C."/>
            <person name="Alves A."/>
        </authorList>
    </citation>
    <scope>NUCLEOTIDE SEQUENCE</scope>
    <source>
        <strain evidence="7">MUM 19.33</strain>
    </source>
</reference>
<evidence type="ECO:0000256" key="5">
    <source>
        <dbReference type="SAM" id="MobiDB-lite"/>
    </source>
</evidence>
<proteinExistence type="predicted"/>
<keyword evidence="8" id="KW-1185">Reference proteome</keyword>
<dbReference type="OrthoDB" id="661148at2759"/>
<dbReference type="CDD" id="cd02249">
    <property type="entry name" value="ZZ"/>
    <property type="match status" value="1"/>
</dbReference>
<reference evidence="7" key="1">
    <citation type="journal article" date="2021" name="J Fungi (Basel)">
        <title>Genomic and Metabolomic Analyses of the Marine Fungus Emericellopsis cladophorae: Insights into Saltwater Adaptability Mechanisms and Its Biosynthetic Potential.</title>
        <authorList>
            <person name="Goncalves M.F.M."/>
            <person name="Hilario S."/>
            <person name="Van de Peer Y."/>
            <person name="Esteves A.C."/>
            <person name="Alves A."/>
        </authorList>
    </citation>
    <scope>NUCLEOTIDE SEQUENCE</scope>
    <source>
        <strain evidence="7">MUM 19.33</strain>
    </source>
</reference>
<dbReference type="InterPro" id="IPR032350">
    <property type="entry name" value="Nbr1_FW"/>
</dbReference>
<dbReference type="Pfam" id="PF00569">
    <property type="entry name" value="ZZ"/>
    <property type="match status" value="2"/>
</dbReference>
<feature type="region of interest" description="Disordered" evidence="5">
    <location>
        <begin position="755"/>
        <end position="797"/>
    </location>
</feature>
<dbReference type="Gene3D" id="3.30.60.90">
    <property type="match status" value="4"/>
</dbReference>
<protein>
    <recommendedName>
        <fullName evidence="6">ZZ-type domain-containing protein</fullName>
    </recommendedName>
</protein>
<evidence type="ECO:0000256" key="4">
    <source>
        <dbReference type="PROSITE-ProRule" id="PRU00228"/>
    </source>
</evidence>
<evidence type="ECO:0000313" key="7">
    <source>
        <dbReference type="EMBL" id="KAI6781717.1"/>
    </source>
</evidence>
<evidence type="ECO:0000256" key="3">
    <source>
        <dbReference type="ARBA" id="ARBA00022833"/>
    </source>
</evidence>
<organism evidence="7 8">
    <name type="scientific">Emericellopsis cladophorae</name>
    <dbReference type="NCBI Taxonomy" id="2686198"/>
    <lineage>
        <taxon>Eukaryota</taxon>
        <taxon>Fungi</taxon>
        <taxon>Dikarya</taxon>
        <taxon>Ascomycota</taxon>
        <taxon>Pezizomycotina</taxon>
        <taxon>Sordariomycetes</taxon>
        <taxon>Hypocreomycetidae</taxon>
        <taxon>Hypocreales</taxon>
        <taxon>Bionectriaceae</taxon>
        <taxon>Emericellopsis</taxon>
    </lineage>
</organism>
<dbReference type="EMBL" id="JAGIXG020000019">
    <property type="protein sequence ID" value="KAI6781717.1"/>
    <property type="molecule type" value="Genomic_DNA"/>
</dbReference>
<dbReference type="RefSeq" id="XP_051362573.1">
    <property type="nucleotide sequence ID" value="XM_051506180.1"/>
</dbReference>
<dbReference type="InterPro" id="IPR043145">
    <property type="entry name" value="Znf_ZZ_sf"/>
</dbReference>
<accession>A0A9Q0BDT6</accession>
<dbReference type="SMART" id="SM00291">
    <property type="entry name" value="ZnF_ZZ"/>
    <property type="match status" value="4"/>
</dbReference>
<dbReference type="GeneID" id="75830474"/>
<feature type="region of interest" description="Disordered" evidence="5">
    <location>
        <begin position="126"/>
        <end position="203"/>
    </location>
</feature>
<evidence type="ECO:0000259" key="6">
    <source>
        <dbReference type="PROSITE" id="PS50135"/>
    </source>
</evidence>
<feature type="domain" description="ZZ-type" evidence="6">
    <location>
        <begin position="488"/>
        <end position="544"/>
    </location>
</feature>
<dbReference type="AlphaFoldDB" id="A0A9Q0BDT6"/>
<dbReference type="Proteomes" id="UP001055219">
    <property type="component" value="Unassembled WGS sequence"/>
</dbReference>
<dbReference type="Gene3D" id="2.60.40.10">
    <property type="entry name" value="Immunoglobulins"/>
    <property type="match status" value="1"/>
</dbReference>
<sequence length="857" mass="94983">MESTSTQPASPLDASITVKVHFEGSTRRAKMPLRDTAPTVLQTQIRAFLRIPSETDIIIERYSDSAAAYVWLDPNNQAVHKQLYRAAKAKSKLKLRVSIKKNLDYETTSGPQPVSIEDVPEGIIAPLNPTPSEQTSSVPKIPDSQAFAEHQREARRLREQISRTMSAMAVPSEPESKYTQTTPEDATEPVAEEREQPETATPLSATPRFAICCNSCHQQTSHAHYHCSTCEDGDFDLCMRCVDSGVTCYSTEHWLIKRTMVEGNIVSSTTEKLAPKPKSKVEASEPIQTCPGVRNWSHDNMTSQLDALNLPLHLAESSALDEGANWAQLEEKFASLNVGASLSNYFPAGIRTCNSCIRELPEAKFMHCQVCPDFDLCLDCFPNDIDGHHPAHPFSPAVAGTVIPDLIRAKMCAGRNQAHQAICDGCDKFIVGIRHKCLDCPDWDFCNDCAPNADLIHPRHRFIPVYEPLKANHMSCASIQSVHEGICCDGPFCSTGKGYPAYIRGIRYKCAVCHDVDFCASCEASPFLKHNKSHPLIKFSTPIRNVSVTTHDERNGQETVLGDRVPVEKSTPAPAAPQPVVDSNTQVSNEAVVEKAADEATLEQEKEHVVPDDLCAEFVRDTVVDGSIRPPKHVFEQTWTLRNSGKVAWPAGTCVKHVAGDYMGDVDSTRPISTAQLYVASFSNACPSPVLPGEEFSFTVKLRTPAHPGKVVSYWRVSTSDGFRFGHRLWCEVNVRDIMPCQRHRLLRDSVKHKDIAATQSDTPAEKTPEVEAEVEREEDTKSSQMVFPKLEKESPVASVYEEVKSQASIERRKSSFAEEFDDCGQSVDWDASDDFLTDEEYDVLDASDEELFASPK</sequence>
<dbReference type="CDD" id="cd14947">
    <property type="entry name" value="NBR1_like"/>
    <property type="match status" value="1"/>
</dbReference>
<keyword evidence="2 4" id="KW-0863">Zinc-finger</keyword>
<dbReference type="PROSITE" id="PS50135">
    <property type="entry name" value="ZF_ZZ_2"/>
    <property type="match status" value="2"/>
</dbReference>
<dbReference type="GO" id="GO:0008270">
    <property type="term" value="F:zinc ion binding"/>
    <property type="evidence" value="ECO:0007669"/>
    <property type="project" value="UniProtKB-KW"/>
</dbReference>
<dbReference type="InterPro" id="IPR000433">
    <property type="entry name" value="Znf_ZZ"/>
</dbReference>
<dbReference type="SUPFAM" id="SSF57850">
    <property type="entry name" value="RING/U-box"/>
    <property type="match status" value="4"/>
</dbReference>
<dbReference type="CDD" id="cd02340">
    <property type="entry name" value="ZZ_NBR1_like"/>
    <property type="match status" value="2"/>
</dbReference>
<dbReference type="PANTHER" id="PTHR20930">
    <property type="entry name" value="OVARIAN CARCINOMA ANTIGEN CA125-RELATED"/>
    <property type="match status" value="1"/>
</dbReference>
<keyword evidence="3" id="KW-0862">Zinc</keyword>
<evidence type="ECO:0000256" key="2">
    <source>
        <dbReference type="ARBA" id="ARBA00022771"/>
    </source>
</evidence>
<dbReference type="InterPro" id="IPR013783">
    <property type="entry name" value="Ig-like_fold"/>
</dbReference>
<name>A0A9Q0BDT6_9HYPO</name>
<keyword evidence="1" id="KW-0479">Metal-binding</keyword>
<evidence type="ECO:0000256" key="1">
    <source>
        <dbReference type="ARBA" id="ARBA00022723"/>
    </source>
</evidence>
<gene>
    <name evidence="7" type="ORF">J7T54_003983</name>
</gene>
<feature type="domain" description="ZZ-type" evidence="6">
    <location>
        <begin position="418"/>
        <end position="470"/>
    </location>
</feature>
<comment type="caution">
    <text evidence="7">The sequence shown here is derived from an EMBL/GenBank/DDBJ whole genome shotgun (WGS) entry which is preliminary data.</text>
</comment>
<evidence type="ECO:0000313" key="8">
    <source>
        <dbReference type="Proteomes" id="UP001055219"/>
    </source>
</evidence>
<dbReference type="Pfam" id="PF16158">
    <property type="entry name" value="N_BRCA1_IG"/>
    <property type="match status" value="1"/>
</dbReference>
<dbReference type="PANTHER" id="PTHR20930:SF0">
    <property type="entry name" value="PROTEIN ILRUN"/>
    <property type="match status" value="1"/>
</dbReference>